<evidence type="ECO:0000256" key="1">
    <source>
        <dbReference type="ARBA" id="ARBA00009500"/>
    </source>
</evidence>
<feature type="domain" description="Serpin" evidence="3">
    <location>
        <begin position="17"/>
        <end position="338"/>
    </location>
</feature>
<dbReference type="InterPro" id="IPR036186">
    <property type="entry name" value="Serpin_sf"/>
</dbReference>
<dbReference type="InterPro" id="IPR042178">
    <property type="entry name" value="Serpin_sf_1"/>
</dbReference>
<dbReference type="PANTHER" id="PTHR11461:SF211">
    <property type="entry name" value="GH10112P-RELATED"/>
    <property type="match status" value="1"/>
</dbReference>
<dbReference type="Gene3D" id="3.30.497.10">
    <property type="entry name" value="Antithrombin, subunit I, domain 2"/>
    <property type="match status" value="2"/>
</dbReference>
<dbReference type="GO" id="GO:0005615">
    <property type="term" value="C:extracellular space"/>
    <property type="evidence" value="ECO:0007669"/>
    <property type="project" value="InterPro"/>
</dbReference>
<dbReference type="GO" id="GO:0004867">
    <property type="term" value="F:serine-type endopeptidase inhibitor activity"/>
    <property type="evidence" value="ECO:0007669"/>
    <property type="project" value="InterPro"/>
</dbReference>
<organism evidence="6">
    <name type="scientific">Rodentolepis nana</name>
    <name type="common">Dwarf tapeworm</name>
    <name type="synonym">Hymenolepis nana</name>
    <dbReference type="NCBI Taxonomy" id="102285"/>
    <lineage>
        <taxon>Eukaryota</taxon>
        <taxon>Metazoa</taxon>
        <taxon>Spiralia</taxon>
        <taxon>Lophotrochozoa</taxon>
        <taxon>Platyhelminthes</taxon>
        <taxon>Cestoda</taxon>
        <taxon>Eucestoda</taxon>
        <taxon>Cyclophyllidea</taxon>
        <taxon>Hymenolepididae</taxon>
        <taxon>Rodentolepis</taxon>
    </lineage>
</organism>
<protein>
    <submittedName>
        <fullName evidence="6">SERPIN domain-containing protein</fullName>
    </submittedName>
</protein>
<dbReference type="InterPro" id="IPR000215">
    <property type="entry name" value="Serpin_fam"/>
</dbReference>
<dbReference type="InterPro" id="IPR023795">
    <property type="entry name" value="Serpin_CS"/>
</dbReference>
<evidence type="ECO:0000313" key="5">
    <source>
        <dbReference type="Proteomes" id="UP000278807"/>
    </source>
</evidence>
<gene>
    <name evidence="4" type="ORF">HNAJ_LOCUS4545</name>
</gene>
<dbReference type="AlphaFoldDB" id="A0A0R3TBV8"/>
<dbReference type="EMBL" id="UZAE01003286">
    <property type="protein sequence ID" value="VDO00405.1"/>
    <property type="molecule type" value="Genomic_DNA"/>
</dbReference>
<evidence type="ECO:0000256" key="2">
    <source>
        <dbReference type="RuleBase" id="RU000411"/>
    </source>
</evidence>
<dbReference type="SMART" id="SM00093">
    <property type="entry name" value="SERPIN"/>
    <property type="match status" value="1"/>
</dbReference>
<dbReference type="CDD" id="cd00172">
    <property type="entry name" value="serpin"/>
    <property type="match status" value="1"/>
</dbReference>
<dbReference type="InterPro" id="IPR042185">
    <property type="entry name" value="Serpin_sf_2"/>
</dbReference>
<dbReference type="SUPFAM" id="SSF56574">
    <property type="entry name" value="Serpins"/>
    <property type="match status" value="1"/>
</dbReference>
<dbReference type="PANTHER" id="PTHR11461">
    <property type="entry name" value="SERINE PROTEASE INHIBITOR, SERPIN"/>
    <property type="match status" value="1"/>
</dbReference>
<proteinExistence type="inferred from homology"/>
<comment type="similarity">
    <text evidence="1 2">Belongs to the serpin family.</text>
</comment>
<accession>A0A0R3TBV8</accession>
<dbReference type="PROSITE" id="PS00284">
    <property type="entry name" value="SERPIN"/>
    <property type="match status" value="1"/>
</dbReference>
<keyword evidence="5" id="KW-1185">Reference proteome</keyword>
<reference evidence="6" key="1">
    <citation type="submission" date="2017-02" db="UniProtKB">
        <authorList>
            <consortium name="WormBaseParasite"/>
        </authorList>
    </citation>
    <scope>IDENTIFICATION</scope>
</reference>
<dbReference type="STRING" id="102285.A0A0R3TBV8"/>
<reference evidence="4 5" key="2">
    <citation type="submission" date="2018-11" db="EMBL/GenBank/DDBJ databases">
        <authorList>
            <consortium name="Pathogen Informatics"/>
        </authorList>
    </citation>
    <scope>NUCLEOTIDE SEQUENCE [LARGE SCALE GENOMIC DNA]</scope>
</reference>
<dbReference type="Proteomes" id="UP000278807">
    <property type="component" value="Unassembled WGS sequence"/>
</dbReference>
<dbReference type="Gene3D" id="2.30.39.10">
    <property type="entry name" value="Alpha-1-antitrypsin, domain 1"/>
    <property type="match status" value="2"/>
</dbReference>
<evidence type="ECO:0000313" key="6">
    <source>
        <dbReference type="WBParaSite" id="HNAJ_0000454701-mRNA-1"/>
    </source>
</evidence>
<dbReference type="InterPro" id="IPR023796">
    <property type="entry name" value="Serpin_dom"/>
</dbReference>
<name>A0A0R3TBV8_RODNA</name>
<evidence type="ECO:0000259" key="3">
    <source>
        <dbReference type="SMART" id="SM00093"/>
    </source>
</evidence>
<dbReference type="OrthoDB" id="671595at2759"/>
<dbReference type="WBParaSite" id="HNAJ_0000454701-mRNA-1">
    <property type="protein sequence ID" value="HNAJ_0000454701-mRNA-1"/>
    <property type="gene ID" value="HNAJ_0000454701"/>
</dbReference>
<evidence type="ECO:0000313" key="4">
    <source>
        <dbReference type="EMBL" id="VDO00405.1"/>
    </source>
</evidence>
<sequence>MSKEKLFASESFIPFVQHLYARLKPSHEKANLFFSPLSIYSSLALALCGASEKTHHDIACILNVETAHLQDLGDRISDIKTGDKLGTLKLANAIFWDAGFEVDPNFKKDVQSYFNAEGKQVNFASSHEESRKLINEWVEKETEKKIKELLPSDSIDNSTRLVLANAIYFKGTWEKVFHRDATHDAPFHTLDGKEVTVPMMKDNGVYETYEFNEISATCVKIPFKTCHMLIVLPNDNNGLPSLLKHLLDTHHRMGAASMFDQNKAKFERITTKERLYVSAMVHKAMIEVNEEGAEAAAATGMSIMPMSIVPCINADHPFLFFIVTDNEFPVFAGHVMNPLEE</sequence>
<dbReference type="Pfam" id="PF00079">
    <property type="entry name" value="Serpin"/>
    <property type="match status" value="2"/>
</dbReference>